<dbReference type="Proteomes" id="UP000267187">
    <property type="component" value="Unassembled WGS sequence"/>
</dbReference>
<gene>
    <name evidence="4" type="ORF">DFR27_1155</name>
</gene>
<proteinExistence type="inferred from homology"/>
<sequence length="475" mass="50734">MKSYSQFYINGGWVDSHSSTLTSVINPATEAQIATVPEGNAQDVDDAVMAARAAFESWSNTPSAERADIIRRVSDLLEQRVDEIAAVISAELGSPIAHAKAVQSEEPIEGMRMYADFCSMMDEDQEEGNSLIVKEAIGVCSFINPWNYPLLQIVGKVAPALAAGCTMVVKPSEVTPLNAFILAEIMDEAGVPAGVFNLVSGLGPVVGEAMCVHPEVDMVSFTGSTRAGVRIAELAAPSVKRVCQELGGKSPMIITEDLSAEEFATAVEYAMGDVMFNSGQTCTALTRLLVPAYRLAEANAVAKAYVEGLKVGEPGDEEAFLGPMSSAQQRNTVLNYIQIGIDEGAELVSGGVERPAGFSQGYYVSPTVFSQVNNQMRIAREEIFGPVTCILPYQNLAEAITVANDTPYGLSSAVWAGSKDAGLAIARKLRAGQVYVNGGEYNFLAPFGGYKQSGNGREWGREAMHEFIEVKAIQL</sequence>
<keyword evidence="2" id="KW-0560">Oxidoreductase</keyword>
<reference evidence="4 5" key="1">
    <citation type="submission" date="2018-10" db="EMBL/GenBank/DDBJ databases">
        <title>Genomic Encyclopedia of Type Strains, Phase IV (KMG-IV): sequencing the most valuable type-strain genomes for metagenomic binning, comparative biology and taxonomic classification.</title>
        <authorList>
            <person name="Goeker M."/>
        </authorList>
    </citation>
    <scope>NUCLEOTIDE SEQUENCE [LARGE SCALE GENOMIC DNA]</scope>
    <source>
        <strain evidence="4 5">DSM 25080</strain>
    </source>
</reference>
<feature type="domain" description="Aldehyde dehydrogenase" evidence="3">
    <location>
        <begin position="13"/>
        <end position="473"/>
    </location>
</feature>
<evidence type="ECO:0000259" key="3">
    <source>
        <dbReference type="Pfam" id="PF00171"/>
    </source>
</evidence>
<dbReference type="PANTHER" id="PTHR42804">
    <property type="entry name" value="ALDEHYDE DEHYDROGENASE"/>
    <property type="match status" value="1"/>
</dbReference>
<dbReference type="OrthoDB" id="5887723at2"/>
<dbReference type="Gene3D" id="3.40.309.10">
    <property type="entry name" value="Aldehyde Dehydrogenase, Chain A, domain 2"/>
    <property type="match status" value="1"/>
</dbReference>
<evidence type="ECO:0000256" key="1">
    <source>
        <dbReference type="ARBA" id="ARBA00009986"/>
    </source>
</evidence>
<evidence type="ECO:0000313" key="4">
    <source>
        <dbReference type="EMBL" id="RMA81338.1"/>
    </source>
</evidence>
<dbReference type="RefSeq" id="WP_121876484.1">
    <property type="nucleotide sequence ID" value="NZ_REFJ01000002.1"/>
</dbReference>
<dbReference type="InterPro" id="IPR015590">
    <property type="entry name" value="Aldehyde_DH_dom"/>
</dbReference>
<dbReference type="FunFam" id="3.40.605.10:FF:000007">
    <property type="entry name" value="NAD/NADP-dependent betaine aldehyde dehydrogenase"/>
    <property type="match status" value="1"/>
</dbReference>
<dbReference type="InterPro" id="IPR016161">
    <property type="entry name" value="Ald_DH/histidinol_DH"/>
</dbReference>
<dbReference type="EMBL" id="REFJ01000002">
    <property type="protein sequence ID" value="RMA81338.1"/>
    <property type="molecule type" value="Genomic_DNA"/>
</dbReference>
<evidence type="ECO:0000256" key="2">
    <source>
        <dbReference type="ARBA" id="ARBA00023002"/>
    </source>
</evidence>
<accession>A0A3M0AF04</accession>
<organism evidence="4 5">
    <name type="scientific">Umboniibacter marinipuniceus</name>
    <dbReference type="NCBI Taxonomy" id="569599"/>
    <lineage>
        <taxon>Bacteria</taxon>
        <taxon>Pseudomonadati</taxon>
        <taxon>Pseudomonadota</taxon>
        <taxon>Gammaproteobacteria</taxon>
        <taxon>Cellvibrionales</taxon>
        <taxon>Cellvibrionaceae</taxon>
        <taxon>Umboniibacter</taxon>
    </lineage>
</organism>
<dbReference type="Pfam" id="PF00171">
    <property type="entry name" value="Aldedh"/>
    <property type="match status" value="1"/>
</dbReference>
<dbReference type="InterPro" id="IPR016163">
    <property type="entry name" value="Ald_DH_C"/>
</dbReference>
<dbReference type="AlphaFoldDB" id="A0A3M0AF04"/>
<comment type="caution">
    <text evidence="4">The sequence shown here is derived from an EMBL/GenBank/DDBJ whole genome shotgun (WGS) entry which is preliminary data.</text>
</comment>
<protein>
    <submittedName>
        <fullName evidence="4">Aldehyde dehydrogenase (NAD+)</fullName>
    </submittedName>
</protein>
<evidence type="ECO:0000313" key="5">
    <source>
        <dbReference type="Proteomes" id="UP000267187"/>
    </source>
</evidence>
<dbReference type="InterPro" id="IPR016162">
    <property type="entry name" value="Ald_DH_N"/>
</dbReference>
<dbReference type="GO" id="GO:0016620">
    <property type="term" value="F:oxidoreductase activity, acting on the aldehyde or oxo group of donors, NAD or NADP as acceptor"/>
    <property type="evidence" value="ECO:0007669"/>
    <property type="project" value="InterPro"/>
</dbReference>
<dbReference type="SUPFAM" id="SSF53720">
    <property type="entry name" value="ALDH-like"/>
    <property type="match status" value="1"/>
</dbReference>
<dbReference type="Gene3D" id="3.40.605.10">
    <property type="entry name" value="Aldehyde Dehydrogenase, Chain A, domain 1"/>
    <property type="match status" value="1"/>
</dbReference>
<name>A0A3M0AF04_9GAMM</name>
<dbReference type="PANTHER" id="PTHR42804:SF1">
    <property type="entry name" value="ALDEHYDE DEHYDROGENASE-RELATED"/>
    <property type="match status" value="1"/>
</dbReference>
<dbReference type="CDD" id="cd07138">
    <property type="entry name" value="ALDH_CddD_SSP0762"/>
    <property type="match status" value="1"/>
</dbReference>
<keyword evidence="5" id="KW-1185">Reference proteome</keyword>
<comment type="similarity">
    <text evidence="1">Belongs to the aldehyde dehydrogenase family.</text>
</comment>